<sequence length="87" mass="9821">MEDEELAKLLPSPASKLRLQDLLVELQDIESVSRGLQWSDINLLDVRAWFGSLIASKQSDARYLELRSLSAPDIEADCVRVHKGQDK</sequence>
<protein>
    <submittedName>
        <fullName evidence="1">Uncharacterized protein</fullName>
    </submittedName>
</protein>
<dbReference type="Proteomes" id="UP000237271">
    <property type="component" value="Unassembled WGS sequence"/>
</dbReference>
<name>A0A2P4YG97_9STRA</name>
<dbReference type="EMBL" id="NCKW01003388">
    <property type="protein sequence ID" value="POM76837.1"/>
    <property type="molecule type" value="Genomic_DNA"/>
</dbReference>
<dbReference type="PANTHER" id="PTHR40866:SF1">
    <property type="entry name" value="BED-TYPE DOMAIN-CONTAINING PROTEIN"/>
    <property type="match status" value="1"/>
</dbReference>
<evidence type="ECO:0000313" key="1">
    <source>
        <dbReference type="EMBL" id="POM76837.1"/>
    </source>
</evidence>
<proteinExistence type="predicted"/>
<evidence type="ECO:0000313" key="2">
    <source>
        <dbReference type="Proteomes" id="UP000237271"/>
    </source>
</evidence>
<dbReference type="PANTHER" id="PTHR40866">
    <property type="entry name" value="BED-TYPE DOMAIN-CONTAINING PROTEIN"/>
    <property type="match status" value="1"/>
</dbReference>
<reference evidence="1 2" key="1">
    <citation type="journal article" date="2017" name="Genome Biol. Evol.">
        <title>Phytophthora megakarya and P. palmivora, closely related causal agents of cacao black pod rot, underwent increases in genome sizes and gene numbers by different mechanisms.</title>
        <authorList>
            <person name="Ali S.S."/>
            <person name="Shao J."/>
            <person name="Lary D.J."/>
            <person name="Kronmiller B."/>
            <person name="Shen D."/>
            <person name="Strem M.D."/>
            <person name="Amoako-Attah I."/>
            <person name="Akrofi A.Y."/>
            <person name="Begoude B.A."/>
            <person name="Ten Hoopen G.M."/>
            <person name="Coulibaly K."/>
            <person name="Kebe B.I."/>
            <person name="Melnick R.L."/>
            <person name="Guiltinan M.J."/>
            <person name="Tyler B.M."/>
            <person name="Meinhardt L.W."/>
            <person name="Bailey B.A."/>
        </authorList>
    </citation>
    <scope>NUCLEOTIDE SEQUENCE [LARGE SCALE GENOMIC DNA]</scope>
    <source>
        <strain evidence="2">sbr112.9</strain>
    </source>
</reference>
<gene>
    <name evidence="1" type="ORF">PHPALM_5873</name>
</gene>
<comment type="caution">
    <text evidence="1">The sequence shown here is derived from an EMBL/GenBank/DDBJ whole genome shotgun (WGS) entry which is preliminary data.</text>
</comment>
<keyword evidence="2" id="KW-1185">Reference proteome</keyword>
<organism evidence="1 2">
    <name type="scientific">Phytophthora palmivora</name>
    <dbReference type="NCBI Taxonomy" id="4796"/>
    <lineage>
        <taxon>Eukaryota</taxon>
        <taxon>Sar</taxon>
        <taxon>Stramenopiles</taxon>
        <taxon>Oomycota</taxon>
        <taxon>Peronosporomycetes</taxon>
        <taxon>Peronosporales</taxon>
        <taxon>Peronosporaceae</taxon>
        <taxon>Phytophthora</taxon>
    </lineage>
</organism>
<dbReference type="OrthoDB" id="124018at2759"/>
<dbReference type="AlphaFoldDB" id="A0A2P4YG97"/>
<accession>A0A2P4YG97</accession>